<organism evidence="4 6">
    <name type="scientific">Bacillus paralicheniformis</name>
    <dbReference type="NCBI Taxonomy" id="1648923"/>
    <lineage>
        <taxon>Bacteria</taxon>
        <taxon>Bacillati</taxon>
        <taxon>Bacillota</taxon>
        <taxon>Bacilli</taxon>
        <taxon>Bacillales</taxon>
        <taxon>Bacillaceae</taxon>
        <taxon>Bacillus</taxon>
    </lineage>
</organism>
<reference evidence="4 6" key="1">
    <citation type="journal article" date="2016" name="Front. Microbiol.">
        <title>High-Level Heat Resistance of Spores of Bacillus amyloliquefaciens and Bacillus licheniformis Results from the Presence of a spoVA Operon in a Tn1546 Transposon.</title>
        <authorList>
            <person name="Berendsen E.M."/>
            <person name="Koning R.A."/>
            <person name="Boekhorst J."/>
            <person name="de Jong A."/>
            <person name="Kuipers O.P."/>
            <person name="Wells-Bennik M.H."/>
        </authorList>
    </citation>
    <scope>NUCLEOTIDE SEQUENCE [LARGE SCALE GENOMIC DNA]</scope>
    <source>
        <strain evidence="4 6">B4121</strain>
    </source>
</reference>
<comment type="similarity">
    <text evidence="1">Belongs to the 'GDSL' lipolytic enzyme family.</text>
</comment>
<evidence type="ECO:0000313" key="5">
    <source>
        <dbReference type="EMBL" id="TWL37915.1"/>
    </source>
</evidence>
<evidence type="ECO:0000313" key="7">
    <source>
        <dbReference type="Proteomes" id="UP000429980"/>
    </source>
</evidence>
<dbReference type="InterPro" id="IPR037459">
    <property type="entry name" value="RhgT-like"/>
</dbReference>
<dbReference type="PANTHER" id="PTHR43695">
    <property type="entry name" value="PUTATIVE (AFU_ORTHOLOGUE AFUA_2G17250)-RELATED"/>
    <property type="match status" value="1"/>
</dbReference>
<keyword evidence="7" id="KW-1185">Reference proteome</keyword>
<accession>A0A6I7U081</accession>
<dbReference type="Pfam" id="PF13472">
    <property type="entry name" value="Lipase_GDSL_2"/>
    <property type="match status" value="1"/>
</dbReference>
<keyword evidence="2" id="KW-0378">Hydrolase</keyword>
<dbReference type="InterPro" id="IPR036514">
    <property type="entry name" value="SGNH_hydro_sf"/>
</dbReference>
<protein>
    <submittedName>
        <fullName evidence="4 5">Rhamnogalacturonan acetylesterase</fullName>
    </submittedName>
</protein>
<reference evidence="5 7" key="2">
    <citation type="submission" date="2019-06" db="EMBL/GenBank/DDBJ databases">
        <title>Genome sequence analysis of &gt;100 Bacillus licheniformis strains suggests intrinsic resistance to this species.</title>
        <authorList>
            <person name="Wels M."/>
            <person name="Siezen R.J."/>
            <person name="Johansen E."/>
            <person name="Stuer-Lauridsen B."/>
            <person name="Bjerre K."/>
            <person name="Nielsen B.K.K."/>
        </authorList>
    </citation>
    <scope>NUCLEOTIDE SEQUENCE [LARGE SCALE GENOMIC DNA]</scope>
    <source>
        <strain evidence="5 7">BAC-15381</strain>
    </source>
</reference>
<evidence type="ECO:0000256" key="1">
    <source>
        <dbReference type="ARBA" id="ARBA00008668"/>
    </source>
</evidence>
<feature type="domain" description="SGNH hydrolase-type esterase" evidence="3">
    <location>
        <begin position="16"/>
        <end position="206"/>
    </location>
</feature>
<dbReference type="Proteomes" id="UP000185604">
    <property type="component" value="Unassembled WGS sequence"/>
</dbReference>
<dbReference type="GO" id="GO:0016787">
    <property type="term" value="F:hydrolase activity"/>
    <property type="evidence" value="ECO:0007669"/>
    <property type="project" value="UniProtKB-KW"/>
</dbReference>
<dbReference type="Proteomes" id="UP000429980">
    <property type="component" value="Unassembled WGS sequence"/>
</dbReference>
<dbReference type="RefSeq" id="WP_023856747.1">
    <property type="nucleotide sequence ID" value="NZ_AP025339.1"/>
</dbReference>
<dbReference type="EMBL" id="NILF01000042">
    <property type="protein sequence ID" value="TWL37915.1"/>
    <property type="molecule type" value="Genomic_DNA"/>
</dbReference>
<evidence type="ECO:0000313" key="6">
    <source>
        <dbReference type="Proteomes" id="UP000185604"/>
    </source>
</evidence>
<name>A0A6I7U081_9BACI</name>
<dbReference type="CDD" id="cd01821">
    <property type="entry name" value="Rhamnogalacturan_acetylesterase_like"/>
    <property type="match status" value="1"/>
</dbReference>
<dbReference type="EMBL" id="LKPO01000003">
    <property type="protein sequence ID" value="OLF97960.1"/>
    <property type="molecule type" value="Genomic_DNA"/>
</dbReference>
<gene>
    <name evidence="4" type="ORF">B4121_0587</name>
    <name evidence="5" type="ORF">CHCC15381_2522</name>
</gene>
<dbReference type="AlphaFoldDB" id="A0A6I7U081"/>
<dbReference type="PANTHER" id="PTHR43695:SF1">
    <property type="entry name" value="RHAMNOGALACTURONAN ACETYLESTERASE"/>
    <property type="match status" value="1"/>
</dbReference>
<dbReference type="SUPFAM" id="SSF52266">
    <property type="entry name" value="SGNH hydrolase"/>
    <property type="match status" value="1"/>
</dbReference>
<dbReference type="GeneID" id="56671135"/>
<evidence type="ECO:0000313" key="4">
    <source>
        <dbReference type="EMBL" id="OLF97960.1"/>
    </source>
</evidence>
<evidence type="ECO:0000256" key="2">
    <source>
        <dbReference type="ARBA" id="ARBA00022801"/>
    </source>
</evidence>
<dbReference type="InterPro" id="IPR013830">
    <property type="entry name" value="SGNH_hydro"/>
</dbReference>
<proteinExistence type="inferred from homology"/>
<sequence>MKRTDEKPKVSVYLAGDSTVADCPPHEAPMAGWGQMLPLFFSDEAAVVNMAKGGASSNSFIDEGRLDDITERLGPGDYVLIQFGHNDQKPYGTDPYTTYQEHLVRYVEAVREKQATPVLITSAERRRFDQNGKPADTLGDFPKAMKALADRFEVPLIDLWSKTKALYESLGTEGSKRLFVHFQPHEHPHYPNGIEDNTHFSEAGARQVAWLVTEGIRELGLPLAAYLHCERSDFRAEV</sequence>
<evidence type="ECO:0000259" key="3">
    <source>
        <dbReference type="Pfam" id="PF13472"/>
    </source>
</evidence>
<dbReference type="Gene3D" id="3.40.50.1110">
    <property type="entry name" value="SGNH hydrolase"/>
    <property type="match status" value="1"/>
</dbReference>
<comment type="caution">
    <text evidence="4">The sequence shown here is derived from an EMBL/GenBank/DDBJ whole genome shotgun (WGS) entry which is preliminary data.</text>
</comment>